<evidence type="ECO:0000256" key="2">
    <source>
        <dbReference type="ARBA" id="ARBA00022741"/>
    </source>
</evidence>
<keyword evidence="6" id="KW-0238">DNA-binding</keyword>
<comment type="similarity">
    <text evidence="1">Belongs to the helicase family. UvrD subfamily.</text>
</comment>
<dbReference type="CDD" id="cd17932">
    <property type="entry name" value="DEXQc_UvrD"/>
    <property type="match status" value="1"/>
</dbReference>
<accession>A0ABP0E7X5</accession>
<keyword evidence="2 11" id="KW-0547">Nucleotide-binding</keyword>
<dbReference type="Pfam" id="PF13361">
    <property type="entry name" value="UvrD_C"/>
    <property type="match status" value="1"/>
</dbReference>
<dbReference type="Proteomes" id="UP001497600">
    <property type="component" value="Chromosome B"/>
</dbReference>
<evidence type="ECO:0000256" key="3">
    <source>
        <dbReference type="ARBA" id="ARBA00022801"/>
    </source>
</evidence>
<sequence>METILGGLNKAQREAVTAPGQGRLQIIAGPGTGKTKVLVSRVAYLLIQEKIDPQCIIVTTFTKKAAAEMIQRLSEILKDSPVDLSKLIIGTFHSICFRIIMAYGKLIGVTNNYKIADERDSNQILQETFHRETFIGKDAEMYKTSNSQFDVRAIKRKLSSLKAKGVTPDTYAQDEPKKWNRFIRKVYTCYQERLSDNKLLDFDDCLLTCFELISKHPVMSFIKHVLVDEFQDTNEIQLQLMYQLAQNNVTVVGDPDQSIYAFRDAQATNFQSMRQYYPSINIISLTENYRSTSDILNISERIMSQQRDGRVSKLLNSQMRQSFAPVYHLLPSQEQEARWISYQVELLMNLPNHPFKPNDIAILFRSGYQTRIVENELVRRNISYTMVRGKAFWDRKEVLSILYYLRVVASEHDRIAYLKTINFPKRGLGLKTVDEIEELLSANKDYSIHEVLKMISESRIQSKLSTKNKSELGKYLDIVETCRVLQSNEGDSQNTMMSLFTKLYELSGLKNEFKEVEGADSNILEVQRQLCEFVPIDDKLPVYPEEGVTDEDTRNLLERFIQSIGLYEADNEDSKSKKETSISLSTIHGSKGLEWPIVFVPGLSEGILPAKFALDSGGEDSVNEERRCFYVATTRAKLLLYISAFTEDRERWGRQPISEESRFIRPVCSKLPSSQIAIESFESMKELYEIRNGNIPIELKKSLQTFKQGMELKLKAHLMGESISIGEEDYYSTKPSAPGFNSAKNQINMNDSKRRQINNIDVVKKRKEVKGIDTYFKRTKNDISIKKIVAPVKVSSMSSTTNKAPAYIPIRKVPASYSRIKRLHAPGNKETTSPK</sequence>
<evidence type="ECO:0000259" key="13">
    <source>
        <dbReference type="PROSITE" id="PS51217"/>
    </source>
</evidence>
<evidence type="ECO:0000256" key="5">
    <source>
        <dbReference type="ARBA" id="ARBA00022840"/>
    </source>
</evidence>
<feature type="binding site" evidence="11">
    <location>
        <begin position="28"/>
        <end position="35"/>
    </location>
    <ligand>
        <name>ATP</name>
        <dbReference type="ChEBI" id="CHEBI:30616"/>
    </ligand>
</feature>
<evidence type="ECO:0000256" key="1">
    <source>
        <dbReference type="ARBA" id="ARBA00009922"/>
    </source>
</evidence>
<evidence type="ECO:0000259" key="12">
    <source>
        <dbReference type="PROSITE" id="PS51198"/>
    </source>
</evidence>
<evidence type="ECO:0000256" key="6">
    <source>
        <dbReference type="ARBA" id="ARBA00023125"/>
    </source>
</evidence>
<dbReference type="InterPro" id="IPR014017">
    <property type="entry name" value="DNA_helicase_UvrD-like_C"/>
</dbReference>
<dbReference type="PANTHER" id="PTHR11070">
    <property type="entry name" value="UVRD / RECB / PCRA DNA HELICASE FAMILY MEMBER"/>
    <property type="match status" value="1"/>
</dbReference>
<organism evidence="14 15">
    <name type="scientific">[Candida] anglica</name>
    <dbReference type="NCBI Taxonomy" id="148631"/>
    <lineage>
        <taxon>Eukaryota</taxon>
        <taxon>Fungi</taxon>
        <taxon>Dikarya</taxon>
        <taxon>Ascomycota</taxon>
        <taxon>Saccharomycotina</taxon>
        <taxon>Pichiomycetes</taxon>
        <taxon>Debaryomycetaceae</taxon>
        <taxon>Kurtzmaniella</taxon>
    </lineage>
</organism>
<dbReference type="Gene3D" id="1.10.486.10">
    <property type="entry name" value="PCRA, domain 4"/>
    <property type="match status" value="1"/>
</dbReference>
<dbReference type="EMBL" id="OZ004254">
    <property type="protein sequence ID" value="CAK7897531.1"/>
    <property type="molecule type" value="Genomic_DNA"/>
</dbReference>
<evidence type="ECO:0000256" key="10">
    <source>
        <dbReference type="ARBA" id="ARBA00048988"/>
    </source>
</evidence>
<dbReference type="Gene3D" id="1.10.10.160">
    <property type="match status" value="1"/>
</dbReference>
<evidence type="ECO:0000313" key="14">
    <source>
        <dbReference type="EMBL" id="CAK7897531.1"/>
    </source>
</evidence>
<keyword evidence="3 11" id="KW-0378">Hydrolase</keyword>
<evidence type="ECO:0000256" key="8">
    <source>
        <dbReference type="ARBA" id="ARBA00034617"/>
    </source>
</evidence>
<reference evidence="14 15" key="1">
    <citation type="submission" date="2024-01" db="EMBL/GenBank/DDBJ databases">
        <authorList>
            <consortium name="Genoscope - CEA"/>
            <person name="William W."/>
        </authorList>
    </citation>
    <scope>NUCLEOTIDE SEQUENCE [LARGE SCALE GENOMIC DNA]</scope>
    <source>
        <strain evidence="14 15">29B2s-10</strain>
    </source>
</reference>
<keyword evidence="4 11" id="KW-0347">Helicase</keyword>
<evidence type="ECO:0000313" key="15">
    <source>
        <dbReference type="Proteomes" id="UP001497600"/>
    </source>
</evidence>
<dbReference type="InterPro" id="IPR014016">
    <property type="entry name" value="UvrD-like_ATP-bd"/>
</dbReference>
<dbReference type="PROSITE" id="PS51198">
    <property type="entry name" value="UVRD_HELICASE_ATP_BIND"/>
    <property type="match status" value="1"/>
</dbReference>
<dbReference type="InterPro" id="IPR013986">
    <property type="entry name" value="DExx_box_DNA_helicase_dom_sf"/>
</dbReference>
<gene>
    <name evidence="14" type="ORF">CAAN4_B10220</name>
</gene>
<keyword evidence="7" id="KW-0413">Isomerase</keyword>
<proteinExistence type="inferred from homology"/>
<evidence type="ECO:0000256" key="7">
    <source>
        <dbReference type="ARBA" id="ARBA00023235"/>
    </source>
</evidence>
<comment type="catalytic activity">
    <reaction evidence="10">
        <text>ATP + H2O = ADP + phosphate + H(+)</text>
        <dbReference type="Rhea" id="RHEA:13065"/>
        <dbReference type="ChEBI" id="CHEBI:15377"/>
        <dbReference type="ChEBI" id="CHEBI:15378"/>
        <dbReference type="ChEBI" id="CHEBI:30616"/>
        <dbReference type="ChEBI" id="CHEBI:43474"/>
        <dbReference type="ChEBI" id="CHEBI:456216"/>
        <dbReference type="EC" id="5.6.2.4"/>
    </reaction>
</comment>
<dbReference type="InterPro" id="IPR027417">
    <property type="entry name" value="P-loop_NTPase"/>
</dbReference>
<comment type="catalytic activity">
    <reaction evidence="8">
        <text>Couples ATP hydrolysis with the unwinding of duplex DNA by translocating in the 3'-5' direction.</text>
        <dbReference type="EC" id="5.6.2.4"/>
    </reaction>
</comment>
<keyword evidence="15" id="KW-1185">Reference proteome</keyword>
<keyword evidence="5 11" id="KW-0067">ATP-binding</keyword>
<protein>
    <recommendedName>
        <fullName evidence="9">DNA 3'-5' helicase</fullName>
        <ecNumber evidence="9">5.6.2.4</ecNumber>
    </recommendedName>
</protein>
<dbReference type="Pfam" id="PF00580">
    <property type="entry name" value="UvrD-helicase"/>
    <property type="match status" value="1"/>
</dbReference>
<dbReference type="Gene3D" id="3.40.50.300">
    <property type="entry name" value="P-loop containing nucleotide triphosphate hydrolases"/>
    <property type="match status" value="2"/>
</dbReference>
<dbReference type="PROSITE" id="PS51217">
    <property type="entry name" value="UVRD_HELICASE_CTER"/>
    <property type="match status" value="1"/>
</dbReference>
<feature type="domain" description="UvrD-like helicase C-terminal" evidence="13">
    <location>
        <begin position="293"/>
        <end position="592"/>
    </location>
</feature>
<dbReference type="SUPFAM" id="SSF52540">
    <property type="entry name" value="P-loop containing nucleoside triphosphate hydrolases"/>
    <property type="match status" value="1"/>
</dbReference>
<evidence type="ECO:0000256" key="11">
    <source>
        <dbReference type="PROSITE-ProRule" id="PRU00560"/>
    </source>
</evidence>
<evidence type="ECO:0000256" key="9">
    <source>
        <dbReference type="ARBA" id="ARBA00034808"/>
    </source>
</evidence>
<dbReference type="InterPro" id="IPR000212">
    <property type="entry name" value="DNA_helicase_UvrD/REP"/>
</dbReference>
<evidence type="ECO:0000256" key="4">
    <source>
        <dbReference type="ARBA" id="ARBA00022806"/>
    </source>
</evidence>
<name>A0ABP0E7X5_9ASCO</name>
<feature type="domain" description="UvrD-like helicase ATP-binding" evidence="12">
    <location>
        <begin position="7"/>
        <end position="292"/>
    </location>
</feature>
<dbReference type="EC" id="5.6.2.4" evidence="9"/>
<dbReference type="PANTHER" id="PTHR11070:SF2">
    <property type="entry name" value="ATP-DEPENDENT DNA HELICASE SRS2"/>
    <property type="match status" value="1"/>
</dbReference>